<dbReference type="GO" id="GO:0015074">
    <property type="term" value="P:DNA integration"/>
    <property type="evidence" value="ECO:0007669"/>
    <property type="project" value="InterPro"/>
</dbReference>
<dbReference type="EMBL" id="LUGG01000027">
    <property type="protein sequence ID" value="OBZ66760.1"/>
    <property type="molecule type" value="Genomic_DNA"/>
</dbReference>
<keyword evidence="3" id="KW-1185">Reference proteome</keyword>
<dbReference type="PANTHER" id="PTHR34605:SF4">
    <property type="entry name" value="DNA ADENINE METHYLTRANSFERASE"/>
    <property type="match status" value="1"/>
</dbReference>
<dbReference type="STRING" id="5627.A0A1C7LQ35"/>
<dbReference type="OrthoDB" id="2794913at2759"/>
<sequence length="210" mass="23397">MLNSYVYGVKAWHVLHGLDWRVNKDEIEALLKAAEARAPPSSKRKKRPPVTTDILVALRAQLDLAVPLDAAVWASEHISRRRVRTTTDRTGLEQTVFALPRTKSSAEGEDVYWAKQPGGVDPEEALRNHFAVNNPSLDNHLFAYRHANAQRPLTKSAFLARVKKAASAAKIDAIQGHSFRIGGTLEYLLRGVHQQNPMCLELSFLSLEVS</sequence>
<name>A0A1C7LQ35_GRIFR</name>
<evidence type="ECO:0000256" key="1">
    <source>
        <dbReference type="ARBA" id="ARBA00023172"/>
    </source>
</evidence>
<organism evidence="2 3">
    <name type="scientific">Grifola frondosa</name>
    <name type="common">Maitake</name>
    <name type="synonym">Polyporus frondosus</name>
    <dbReference type="NCBI Taxonomy" id="5627"/>
    <lineage>
        <taxon>Eukaryota</taxon>
        <taxon>Fungi</taxon>
        <taxon>Dikarya</taxon>
        <taxon>Basidiomycota</taxon>
        <taxon>Agaricomycotina</taxon>
        <taxon>Agaricomycetes</taxon>
        <taxon>Polyporales</taxon>
        <taxon>Grifolaceae</taxon>
        <taxon>Grifola</taxon>
    </lineage>
</organism>
<dbReference type="Gene3D" id="1.10.443.10">
    <property type="entry name" value="Intergrase catalytic core"/>
    <property type="match status" value="1"/>
</dbReference>
<dbReference type="GO" id="GO:0003677">
    <property type="term" value="F:DNA binding"/>
    <property type="evidence" value="ECO:0007669"/>
    <property type="project" value="InterPro"/>
</dbReference>
<evidence type="ECO:0000313" key="3">
    <source>
        <dbReference type="Proteomes" id="UP000092993"/>
    </source>
</evidence>
<protein>
    <recommendedName>
        <fullName evidence="4">Tyr recombinase domain-containing protein</fullName>
    </recommendedName>
</protein>
<keyword evidence="1" id="KW-0233">DNA recombination</keyword>
<proteinExistence type="predicted"/>
<dbReference type="GO" id="GO:0006310">
    <property type="term" value="P:DNA recombination"/>
    <property type="evidence" value="ECO:0007669"/>
    <property type="project" value="UniProtKB-KW"/>
</dbReference>
<evidence type="ECO:0008006" key="4">
    <source>
        <dbReference type="Google" id="ProtNLM"/>
    </source>
</evidence>
<gene>
    <name evidence="2" type="ORF">A0H81_13224</name>
</gene>
<dbReference type="InterPro" id="IPR013762">
    <property type="entry name" value="Integrase-like_cat_sf"/>
</dbReference>
<evidence type="ECO:0000313" key="2">
    <source>
        <dbReference type="EMBL" id="OBZ66760.1"/>
    </source>
</evidence>
<accession>A0A1C7LQ35</accession>
<dbReference type="SUPFAM" id="SSF56349">
    <property type="entry name" value="DNA breaking-rejoining enzymes"/>
    <property type="match status" value="1"/>
</dbReference>
<dbReference type="PANTHER" id="PTHR34605">
    <property type="entry name" value="PHAGE_INTEGRASE DOMAIN-CONTAINING PROTEIN"/>
    <property type="match status" value="1"/>
</dbReference>
<dbReference type="AlphaFoldDB" id="A0A1C7LQ35"/>
<dbReference type="InterPro" id="IPR052925">
    <property type="entry name" value="Phage_Integrase-like_Recomb"/>
</dbReference>
<comment type="caution">
    <text evidence="2">The sequence shown here is derived from an EMBL/GenBank/DDBJ whole genome shotgun (WGS) entry which is preliminary data.</text>
</comment>
<dbReference type="Proteomes" id="UP000092993">
    <property type="component" value="Unassembled WGS sequence"/>
</dbReference>
<dbReference type="InterPro" id="IPR011010">
    <property type="entry name" value="DNA_brk_join_enz"/>
</dbReference>
<reference evidence="2 3" key="1">
    <citation type="submission" date="2016-03" db="EMBL/GenBank/DDBJ databases">
        <title>Whole genome sequencing of Grifola frondosa 9006-11.</title>
        <authorList>
            <person name="Min B."/>
            <person name="Park H."/>
            <person name="Kim J.-G."/>
            <person name="Cho H."/>
            <person name="Oh Y.-L."/>
            <person name="Kong W.-S."/>
            <person name="Choi I.-G."/>
        </authorList>
    </citation>
    <scope>NUCLEOTIDE SEQUENCE [LARGE SCALE GENOMIC DNA]</scope>
    <source>
        <strain evidence="2 3">9006-11</strain>
    </source>
</reference>